<dbReference type="InterPro" id="IPR038314">
    <property type="entry name" value="T6SS_sf"/>
</dbReference>
<evidence type="ECO:0008006" key="4">
    <source>
        <dbReference type="Google" id="ProtNLM"/>
    </source>
</evidence>
<gene>
    <name evidence="2" type="ORF">BHC49_06220</name>
</gene>
<feature type="chain" id="PRO_5014854365" description="Immunity protein" evidence="1">
    <location>
        <begin position="24"/>
        <end position="157"/>
    </location>
</feature>
<proteinExistence type="predicted"/>
<dbReference type="AlphaFoldDB" id="A0A2N9XYM9"/>
<protein>
    <recommendedName>
        <fullName evidence="4">Immunity protein</fullName>
    </recommendedName>
</protein>
<sequence>MRKFKLRILYGCFLVLLPHLCNASNNDINSPEAPSRTFIQNYKDMVLGNCLAKAYLNGEIASMDSGSSVSGLEEWTYYDLEESPQAVQHLIEMYLSRNYLNPLAESEMKGVKFDFLKCLDLYHSKDLDKLAKRMIEHPQDTFRGTIRNYYRDLNRKK</sequence>
<dbReference type="Proteomes" id="UP000229434">
    <property type="component" value="Unassembled WGS sequence"/>
</dbReference>
<name>A0A2N9XYM9_9NEIS</name>
<comment type="caution">
    <text evidence="2">The sequence shown here is derived from an EMBL/GenBank/DDBJ whole genome shotgun (WGS) entry which is preliminary data.</text>
</comment>
<dbReference type="Pfam" id="PF16695">
    <property type="entry name" value="Tai4"/>
    <property type="match status" value="1"/>
</dbReference>
<keyword evidence="1" id="KW-0732">Signal</keyword>
<organism evidence="2 3">
    <name type="scientific">Snodgrassella alvi</name>
    <dbReference type="NCBI Taxonomy" id="1196083"/>
    <lineage>
        <taxon>Bacteria</taxon>
        <taxon>Pseudomonadati</taxon>
        <taxon>Pseudomonadota</taxon>
        <taxon>Betaproteobacteria</taxon>
        <taxon>Neisseriales</taxon>
        <taxon>Neisseriaceae</taxon>
        <taxon>Snodgrassella</taxon>
    </lineage>
</organism>
<reference evidence="2 3" key="1">
    <citation type="journal article" date="2017" name="MBio">
        <title>Type VI secretion-mediated competition in the bee gut microbiome.</title>
        <authorList>
            <person name="Steele M.I."/>
            <person name="Kwong W.K."/>
            <person name="Powell J.E."/>
            <person name="Whiteley M."/>
            <person name="Moran N.A."/>
        </authorList>
    </citation>
    <scope>NUCLEOTIDE SEQUENCE [LARGE SCALE GENOMIC DNA]</scope>
    <source>
        <strain evidence="2 3">Nev3CBA3</strain>
    </source>
</reference>
<dbReference type="EMBL" id="MEIS01000096">
    <property type="protein sequence ID" value="PIT55637.1"/>
    <property type="molecule type" value="Genomic_DNA"/>
</dbReference>
<feature type="signal peptide" evidence="1">
    <location>
        <begin position="1"/>
        <end position="23"/>
    </location>
</feature>
<dbReference type="Gene3D" id="1.20.120.1620">
    <property type="match status" value="1"/>
</dbReference>
<dbReference type="RefSeq" id="WP_218966559.1">
    <property type="nucleotide sequence ID" value="NZ_MEIS01000096.1"/>
</dbReference>
<evidence type="ECO:0000313" key="3">
    <source>
        <dbReference type="Proteomes" id="UP000229434"/>
    </source>
</evidence>
<evidence type="ECO:0000313" key="2">
    <source>
        <dbReference type="EMBL" id="PIT55637.1"/>
    </source>
</evidence>
<accession>A0A2N9XYM9</accession>
<dbReference type="InterPro" id="IPR032032">
    <property type="entry name" value="Tai4"/>
</dbReference>
<evidence type="ECO:0000256" key="1">
    <source>
        <dbReference type="SAM" id="SignalP"/>
    </source>
</evidence>